<organism evidence="2 3">
    <name type="scientific">Agaricus bisporus var. burnettii</name>
    <dbReference type="NCBI Taxonomy" id="192524"/>
    <lineage>
        <taxon>Eukaryota</taxon>
        <taxon>Fungi</taxon>
        <taxon>Dikarya</taxon>
        <taxon>Basidiomycota</taxon>
        <taxon>Agaricomycotina</taxon>
        <taxon>Agaricomycetes</taxon>
        <taxon>Agaricomycetidae</taxon>
        <taxon>Agaricales</taxon>
        <taxon>Agaricineae</taxon>
        <taxon>Agaricaceae</taxon>
        <taxon>Agaricus</taxon>
    </lineage>
</organism>
<reference evidence="2 3" key="1">
    <citation type="journal article" name="Sci. Rep.">
        <title>Telomere-to-telomere assembled and centromere annotated genomes of the two main subspecies of the button mushroom Agaricus bisporus reveal especially polymorphic chromosome ends.</title>
        <authorList>
            <person name="Sonnenberg A.S.M."/>
            <person name="Sedaghat-Telgerd N."/>
            <person name="Lavrijssen B."/>
            <person name="Ohm R.A."/>
            <person name="Hendrickx P.M."/>
            <person name="Scholtmeijer K."/>
            <person name="Baars J.J.P."/>
            <person name="van Peer A."/>
        </authorList>
    </citation>
    <scope>NUCLEOTIDE SEQUENCE [LARGE SCALE GENOMIC DNA]</scope>
    <source>
        <strain evidence="2 3">H119_p4</strain>
    </source>
</reference>
<protein>
    <submittedName>
        <fullName evidence="2">Uncharacterized protein</fullName>
    </submittedName>
</protein>
<gene>
    <name evidence="2" type="ORF">Agabi119p4_5221</name>
</gene>
<dbReference type="Proteomes" id="UP000629468">
    <property type="component" value="Unassembled WGS sequence"/>
</dbReference>
<name>A0A8H7F4Y9_AGABI</name>
<evidence type="ECO:0000313" key="2">
    <source>
        <dbReference type="EMBL" id="KAF7776828.1"/>
    </source>
</evidence>
<evidence type="ECO:0000313" key="3">
    <source>
        <dbReference type="Proteomes" id="UP000629468"/>
    </source>
</evidence>
<dbReference type="EMBL" id="JABXXO010000006">
    <property type="protein sequence ID" value="KAF7776828.1"/>
    <property type="molecule type" value="Genomic_DNA"/>
</dbReference>
<accession>A0A8H7F4Y9</accession>
<evidence type="ECO:0000256" key="1">
    <source>
        <dbReference type="SAM" id="Coils"/>
    </source>
</evidence>
<keyword evidence="1" id="KW-0175">Coiled coil</keyword>
<dbReference type="AlphaFoldDB" id="A0A8H7F4Y9"/>
<proteinExistence type="predicted"/>
<feature type="coiled-coil region" evidence="1">
    <location>
        <begin position="57"/>
        <end position="84"/>
    </location>
</feature>
<comment type="caution">
    <text evidence="2">The sequence shown here is derived from an EMBL/GenBank/DDBJ whole genome shotgun (WGS) entry which is preliminary data.</text>
</comment>
<sequence length="260" mass="29829">METLRESRRTMGSKMIPLRDVMLTGRDFSRHYIEFVDGVSEDRMLTAYVKGAYTVIAQKAATKAKEAQQALTEFREELESVVARVTSSMDGDNNDVSSFITESRLIVSTMVTAIEECNSLLEEFKEMFLNIDKQAFNIESYERNTPSDEEYELVGEKWEKLKILLHNISLDWNLLELRIEVPHMGNPTSDDTPDMDNPTYDVTPFASQDARDAFALTGIPENPVNPEAQPKFPPSEKTKVPFWQKFFQRLSSHFSSKRFC</sequence>